<evidence type="ECO:0000313" key="2">
    <source>
        <dbReference type="EMBL" id="MFC3967217.1"/>
    </source>
</evidence>
<keyword evidence="2" id="KW-0489">Methyltransferase</keyword>
<organism evidence="2 3">
    <name type="scientific">Rhizobium lemnae</name>
    <dbReference type="NCBI Taxonomy" id="1214924"/>
    <lineage>
        <taxon>Bacteria</taxon>
        <taxon>Pseudomonadati</taxon>
        <taxon>Pseudomonadota</taxon>
        <taxon>Alphaproteobacteria</taxon>
        <taxon>Hyphomicrobiales</taxon>
        <taxon>Rhizobiaceae</taxon>
        <taxon>Rhizobium/Agrobacterium group</taxon>
        <taxon>Rhizobium</taxon>
    </lineage>
</organism>
<keyword evidence="3" id="KW-1185">Reference proteome</keyword>
<sequence length="171" mass="19155">MHFAPEPCLASILSCRAKTYLTADLVFGRANIILNIEQIDLPAGSLDLVICSHILEHVDDKLALAELYRVLRPGGIAVLMFPVIEGWISTYENEEVTTPKGRDLHFGQMDHVRYFGRDVRDRITAAGFTLEEFTATEPAAHRHGLMRGEKVFIGKKMILNAPGPVNRRSDR</sequence>
<feature type="domain" description="Methyltransferase type 11" evidence="1">
    <location>
        <begin position="33"/>
        <end position="78"/>
    </location>
</feature>
<dbReference type="GO" id="GO:0032259">
    <property type="term" value="P:methylation"/>
    <property type="evidence" value="ECO:0007669"/>
    <property type="project" value="UniProtKB-KW"/>
</dbReference>
<dbReference type="SUPFAM" id="SSF53335">
    <property type="entry name" value="S-adenosyl-L-methionine-dependent methyltransferases"/>
    <property type="match status" value="1"/>
</dbReference>
<comment type="caution">
    <text evidence="2">The sequence shown here is derived from an EMBL/GenBank/DDBJ whole genome shotgun (WGS) entry which is preliminary data.</text>
</comment>
<gene>
    <name evidence="2" type="ORF">ACFOVS_03535</name>
</gene>
<dbReference type="Proteomes" id="UP001595697">
    <property type="component" value="Unassembled WGS sequence"/>
</dbReference>
<evidence type="ECO:0000313" key="3">
    <source>
        <dbReference type="Proteomes" id="UP001595697"/>
    </source>
</evidence>
<dbReference type="RefSeq" id="WP_247262853.1">
    <property type="nucleotide sequence ID" value="NZ_JALJQZ010000083.1"/>
</dbReference>
<dbReference type="Gene3D" id="3.40.50.150">
    <property type="entry name" value="Vaccinia Virus protein VP39"/>
    <property type="match status" value="1"/>
</dbReference>
<dbReference type="EC" id="2.1.1.-" evidence="2"/>
<evidence type="ECO:0000259" key="1">
    <source>
        <dbReference type="Pfam" id="PF08241"/>
    </source>
</evidence>
<dbReference type="InterPro" id="IPR013216">
    <property type="entry name" value="Methyltransf_11"/>
</dbReference>
<dbReference type="Pfam" id="PF08241">
    <property type="entry name" value="Methyltransf_11"/>
    <property type="match status" value="1"/>
</dbReference>
<name>A0ABV8E5W2_9HYPH</name>
<reference evidence="3" key="1">
    <citation type="journal article" date="2019" name="Int. J. Syst. Evol. Microbiol.">
        <title>The Global Catalogue of Microorganisms (GCM) 10K type strain sequencing project: providing services to taxonomists for standard genome sequencing and annotation.</title>
        <authorList>
            <consortium name="The Broad Institute Genomics Platform"/>
            <consortium name="The Broad Institute Genome Sequencing Center for Infectious Disease"/>
            <person name="Wu L."/>
            <person name="Ma J."/>
        </authorList>
    </citation>
    <scope>NUCLEOTIDE SEQUENCE [LARGE SCALE GENOMIC DNA]</scope>
    <source>
        <strain evidence="3">TBRC 5781</strain>
    </source>
</reference>
<dbReference type="GO" id="GO:0008168">
    <property type="term" value="F:methyltransferase activity"/>
    <property type="evidence" value="ECO:0007669"/>
    <property type="project" value="UniProtKB-KW"/>
</dbReference>
<accession>A0ABV8E5W2</accession>
<protein>
    <submittedName>
        <fullName evidence="2">Class I SAM-dependent methyltransferase</fullName>
        <ecNumber evidence="2">2.1.1.-</ecNumber>
    </submittedName>
</protein>
<dbReference type="InterPro" id="IPR029063">
    <property type="entry name" value="SAM-dependent_MTases_sf"/>
</dbReference>
<dbReference type="EMBL" id="JBHSBD010000012">
    <property type="protein sequence ID" value="MFC3967217.1"/>
    <property type="molecule type" value="Genomic_DNA"/>
</dbReference>
<proteinExistence type="predicted"/>
<keyword evidence="2" id="KW-0808">Transferase</keyword>